<name>A0A1H2WMM3_9FLAO</name>
<organism evidence="2 3">
    <name type="scientific">Flagellimonas zhangzhouensis</name>
    <dbReference type="NCBI Taxonomy" id="1073328"/>
    <lineage>
        <taxon>Bacteria</taxon>
        <taxon>Pseudomonadati</taxon>
        <taxon>Bacteroidota</taxon>
        <taxon>Flavobacteriia</taxon>
        <taxon>Flavobacteriales</taxon>
        <taxon>Flavobacteriaceae</taxon>
        <taxon>Flagellimonas</taxon>
    </lineage>
</organism>
<dbReference type="AlphaFoldDB" id="A0A1H2WMM3"/>
<sequence>MKKFLVAMVIIAGTFQMAQAQEEGKFRAGLDFGYTMPDGGGGLLFGIEPKYNVADNMNVGIRFESAIMAKNVTDSGVSLEADLAASSSYLGTFDYYFNNGSSSFAPFVGAGVGFSALANLSFEDFGPDAEAEVDGKFGGMIRTGFEWGKFRAAVNYNLIGKTEIDGAEIKNSYLGISLGFYVGGGKWKK</sequence>
<feature type="signal peptide" evidence="1">
    <location>
        <begin position="1"/>
        <end position="20"/>
    </location>
</feature>
<gene>
    <name evidence="2" type="ORF">SAMN04487892_2347</name>
</gene>
<proteinExistence type="predicted"/>
<protein>
    <submittedName>
        <fullName evidence="2">Outer membrane protein beta-barrel domain-containing protein</fullName>
    </submittedName>
</protein>
<dbReference type="STRING" id="1073328.SAMN05216294_0967"/>
<dbReference type="InterPro" id="IPR011250">
    <property type="entry name" value="OMP/PagP_B-barrel"/>
</dbReference>
<keyword evidence="3" id="KW-1185">Reference proteome</keyword>
<reference evidence="3" key="1">
    <citation type="submission" date="2016-10" db="EMBL/GenBank/DDBJ databases">
        <authorList>
            <person name="Varghese N."/>
            <person name="Submissions S."/>
        </authorList>
    </citation>
    <scope>NUCLEOTIDE SEQUENCE [LARGE SCALE GENOMIC DNA]</scope>
    <source>
        <strain evidence="3">DSM 25030</strain>
    </source>
</reference>
<evidence type="ECO:0000256" key="1">
    <source>
        <dbReference type="SAM" id="SignalP"/>
    </source>
</evidence>
<keyword evidence="1" id="KW-0732">Signal</keyword>
<dbReference type="RefSeq" id="WP_090293233.1">
    <property type="nucleotide sequence ID" value="NZ_FNKI01000001.1"/>
</dbReference>
<accession>A0A1H2WMM3</accession>
<dbReference type="SUPFAM" id="SSF56925">
    <property type="entry name" value="OMPA-like"/>
    <property type="match status" value="1"/>
</dbReference>
<evidence type="ECO:0000313" key="3">
    <source>
        <dbReference type="Proteomes" id="UP000199592"/>
    </source>
</evidence>
<dbReference type="Proteomes" id="UP000199592">
    <property type="component" value="Unassembled WGS sequence"/>
</dbReference>
<dbReference type="Gene3D" id="2.40.160.20">
    <property type="match status" value="1"/>
</dbReference>
<dbReference type="EMBL" id="FNMY01000003">
    <property type="protein sequence ID" value="SDW81821.1"/>
    <property type="molecule type" value="Genomic_DNA"/>
</dbReference>
<dbReference type="OrthoDB" id="1161695at2"/>
<evidence type="ECO:0000313" key="2">
    <source>
        <dbReference type="EMBL" id="SDW81821.1"/>
    </source>
</evidence>
<feature type="chain" id="PRO_5011627431" evidence="1">
    <location>
        <begin position="21"/>
        <end position="189"/>
    </location>
</feature>